<keyword evidence="4 10" id="KW-1133">Transmembrane helix</keyword>
<evidence type="ECO:0000313" key="11">
    <source>
        <dbReference type="EMBL" id="CDW52776.1"/>
    </source>
</evidence>
<evidence type="ECO:0000313" key="12">
    <source>
        <dbReference type="Proteomes" id="UP000030665"/>
    </source>
</evidence>
<dbReference type="EMBL" id="HG805831">
    <property type="protein sequence ID" value="CDW52776.1"/>
    <property type="molecule type" value="Genomic_DNA"/>
</dbReference>
<dbReference type="InterPro" id="IPR000276">
    <property type="entry name" value="GPCR_Rhodpsn"/>
</dbReference>
<feature type="transmembrane region" description="Helical" evidence="10">
    <location>
        <begin position="58"/>
        <end position="82"/>
    </location>
</feature>
<keyword evidence="2" id="KW-1003">Cell membrane</keyword>
<keyword evidence="6 10" id="KW-0472">Membrane</keyword>
<keyword evidence="5" id="KW-0297">G-protein coupled receptor</keyword>
<dbReference type="AlphaFoldDB" id="A0A077YYA9"/>
<evidence type="ECO:0000256" key="2">
    <source>
        <dbReference type="ARBA" id="ARBA00022475"/>
    </source>
</evidence>
<feature type="transmembrane region" description="Helical" evidence="10">
    <location>
        <begin position="140"/>
        <end position="162"/>
    </location>
</feature>
<organism evidence="11 12">
    <name type="scientific">Trichuris trichiura</name>
    <name type="common">Whipworm</name>
    <name type="synonym">Trichocephalus trichiurus</name>
    <dbReference type="NCBI Taxonomy" id="36087"/>
    <lineage>
        <taxon>Eukaryota</taxon>
        <taxon>Metazoa</taxon>
        <taxon>Ecdysozoa</taxon>
        <taxon>Nematoda</taxon>
        <taxon>Enoplea</taxon>
        <taxon>Dorylaimia</taxon>
        <taxon>Trichinellida</taxon>
        <taxon>Trichuridae</taxon>
        <taxon>Trichuris</taxon>
    </lineage>
</organism>
<proteinExistence type="predicted"/>
<reference evidence="11" key="2">
    <citation type="submission" date="2014-03" db="EMBL/GenBank/DDBJ databases">
        <title>The whipworm genome and dual-species transcriptomics of an intimate host-pathogen interaction.</title>
        <authorList>
            <person name="Foth B.J."/>
            <person name="Tsai I.J."/>
            <person name="Reid A.J."/>
            <person name="Bancroft A.J."/>
            <person name="Nichol S."/>
            <person name="Tracey A."/>
            <person name="Holroyd N."/>
            <person name="Cotton J.A."/>
            <person name="Stanley E.J."/>
            <person name="Zarowiecki M."/>
            <person name="Liu J.Z."/>
            <person name="Huckvale T."/>
            <person name="Cooper P.J."/>
            <person name="Grencis R.K."/>
            <person name="Berriman M."/>
        </authorList>
    </citation>
    <scope>NUCLEOTIDE SEQUENCE [LARGE SCALE GENOMIC DNA]</scope>
</reference>
<feature type="transmembrane region" description="Helical" evidence="10">
    <location>
        <begin position="267"/>
        <end position="290"/>
    </location>
</feature>
<reference evidence="11" key="1">
    <citation type="submission" date="2014-01" db="EMBL/GenBank/DDBJ databases">
        <authorList>
            <person name="Aslett M."/>
        </authorList>
    </citation>
    <scope>NUCLEOTIDE SEQUENCE</scope>
</reference>
<evidence type="ECO:0000256" key="6">
    <source>
        <dbReference type="ARBA" id="ARBA00023136"/>
    </source>
</evidence>
<dbReference type="Gene3D" id="1.20.1070.10">
    <property type="entry name" value="Rhodopsin 7-helix transmembrane proteins"/>
    <property type="match status" value="1"/>
</dbReference>
<dbReference type="OrthoDB" id="5918427at2759"/>
<evidence type="ECO:0000256" key="1">
    <source>
        <dbReference type="ARBA" id="ARBA00004651"/>
    </source>
</evidence>
<protein>
    <submittedName>
        <fullName evidence="11">7TM GPCR Srsx domain containing protein</fullName>
    </submittedName>
</protein>
<keyword evidence="9" id="KW-0807">Transducer</keyword>
<dbReference type="GO" id="GO:0005886">
    <property type="term" value="C:plasma membrane"/>
    <property type="evidence" value="ECO:0007669"/>
    <property type="project" value="UniProtKB-SubCell"/>
</dbReference>
<comment type="subcellular location">
    <subcellularLocation>
        <location evidence="1">Cell membrane</location>
        <topology evidence="1">Multi-pass membrane protein</topology>
    </subcellularLocation>
</comment>
<evidence type="ECO:0000256" key="5">
    <source>
        <dbReference type="ARBA" id="ARBA00023040"/>
    </source>
</evidence>
<dbReference type="Proteomes" id="UP000030665">
    <property type="component" value="Unassembled WGS sequence"/>
</dbReference>
<keyword evidence="3 10" id="KW-0812">Transmembrane</keyword>
<gene>
    <name evidence="11" type="ORF">TTRE_0000103801</name>
</gene>
<dbReference type="InterPro" id="IPR019424">
    <property type="entry name" value="7TM_GPCR_Srsx"/>
</dbReference>
<name>A0A077YYA9_TRITR</name>
<evidence type="ECO:0000256" key="9">
    <source>
        <dbReference type="ARBA" id="ARBA00023224"/>
    </source>
</evidence>
<feature type="transmembrane region" description="Helical" evidence="10">
    <location>
        <begin position="102"/>
        <end position="128"/>
    </location>
</feature>
<evidence type="ECO:0000256" key="8">
    <source>
        <dbReference type="ARBA" id="ARBA00023180"/>
    </source>
</evidence>
<evidence type="ECO:0000256" key="7">
    <source>
        <dbReference type="ARBA" id="ARBA00023170"/>
    </source>
</evidence>
<keyword evidence="8" id="KW-0325">Glycoprotein</keyword>
<sequence>MANSHNESDLTSATNVLVSLRPVQYFDVTIGIVISLASATSIVAIFRDTTLRRKNAYILAGVLCFGYFVHSVGIAAKGMFALAYDSMRDGTMQTMQECANEWAVLVTGAEIIIDVSFLIAVDRCLAVFLPMFYRRRKNCWWPAGQLFIVFIHLVSAILRELAYTSDQPIPLCIILTGMDIHAFIGMMIEFNCIVALTIILYVVVIAWARHSIKKAAMYEGNAALQRKRLNWKLIVTMALNMTVYSMTMFIGNVCFTTAAFVETESAVTLLLILGEVDHLSGFFGLCVLFCRMGEFRAAVFRLFNRKVGSIQPSEGYRTDQSSNKTGIA</sequence>
<dbReference type="Pfam" id="PF10320">
    <property type="entry name" value="7TM_GPCR_Srsx"/>
    <property type="match status" value="1"/>
</dbReference>
<feature type="transmembrane region" description="Helical" evidence="10">
    <location>
        <begin position="25"/>
        <end position="46"/>
    </location>
</feature>
<dbReference type="GO" id="GO:0004930">
    <property type="term" value="F:G protein-coupled receptor activity"/>
    <property type="evidence" value="ECO:0007669"/>
    <property type="project" value="UniProtKB-KW"/>
</dbReference>
<evidence type="ECO:0000256" key="10">
    <source>
        <dbReference type="SAM" id="Phobius"/>
    </source>
</evidence>
<dbReference type="PANTHER" id="PTHR24246">
    <property type="entry name" value="OLFACTORY RECEPTOR AND ADENOSINE RECEPTOR"/>
    <property type="match status" value="1"/>
</dbReference>
<evidence type="ECO:0000256" key="3">
    <source>
        <dbReference type="ARBA" id="ARBA00022692"/>
    </source>
</evidence>
<feature type="transmembrane region" description="Helical" evidence="10">
    <location>
        <begin position="229"/>
        <end position="261"/>
    </location>
</feature>
<keyword evidence="12" id="KW-1185">Reference proteome</keyword>
<evidence type="ECO:0000256" key="4">
    <source>
        <dbReference type="ARBA" id="ARBA00022989"/>
    </source>
</evidence>
<accession>A0A077YYA9</accession>
<feature type="transmembrane region" description="Helical" evidence="10">
    <location>
        <begin position="182"/>
        <end position="208"/>
    </location>
</feature>
<dbReference type="SUPFAM" id="SSF81321">
    <property type="entry name" value="Family A G protein-coupled receptor-like"/>
    <property type="match status" value="1"/>
</dbReference>
<keyword evidence="7" id="KW-0675">Receptor</keyword>
<dbReference type="SMART" id="SM01381">
    <property type="entry name" value="7TM_GPCR_Srsx"/>
    <property type="match status" value="1"/>
</dbReference>
<dbReference type="PANTHER" id="PTHR24246:SF27">
    <property type="entry name" value="ADENOSINE RECEPTOR, ISOFORM A"/>
    <property type="match status" value="1"/>
</dbReference>